<organism evidence="2 3">
    <name type="scientific">Streptomyces coryli</name>
    <dbReference type="NCBI Taxonomy" id="1128680"/>
    <lineage>
        <taxon>Bacteria</taxon>
        <taxon>Bacillati</taxon>
        <taxon>Actinomycetota</taxon>
        <taxon>Actinomycetes</taxon>
        <taxon>Kitasatosporales</taxon>
        <taxon>Streptomycetaceae</taxon>
        <taxon>Streptomyces</taxon>
    </lineage>
</organism>
<protein>
    <submittedName>
        <fullName evidence="2">Low temperature requirement protein A</fullName>
    </submittedName>
</protein>
<gene>
    <name evidence="2" type="ORF">G5C51_04150</name>
</gene>
<evidence type="ECO:0000256" key="1">
    <source>
        <dbReference type="SAM" id="Phobius"/>
    </source>
</evidence>
<proteinExistence type="predicted"/>
<feature type="transmembrane region" description="Helical" evidence="1">
    <location>
        <begin position="381"/>
        <end position="400"/>
    </location>
</feature>
<dbReference type="RefSeq" id="WP_165231778.1">
    <property type="nucleotide sequence ID" value="NZ_JAAKZV010000009.1"/>
</dbReference>
<keyword evidence="1" id="KW-1133">Transmembrane helix</keyword>
<reference evidence="2 3" key="1">
    <citation type="submission" date="2020-02" db="EMBL/GenBank/DDBJ databases">
        <title>Whole-genome analyses of novel actinobacteria.</title>
        <authorList>
            <person name="Sahin N."/>
        </authorList>
    </citation>
    <scope>NUCLEOTIDE SEQUENCE [LARGE SCALE GENOMIC DNA]</scope>
    <source>
        <strain evidence="2 3">A7024</strain>
    </source>
</reference>
<feature type="transmembrane region" description="Helical" evidence="1">
    <location>
        <begin position="83"/>
        <end position="101"/>
    </location>
</feature>
<sequence>MSDVQNEKQAQPTLTEERHASWLELFFDLIVVAGTAQLAHVLHGEPSLADFGLFTVMYVAFWTIWMCFTVYGNVAGDRARTWTMLIGMLGMAVLAASVAGVHEGEHLQVFAVTYVVLRTVANRAWRGRREVLMDWPVAQFTAGVTPWIVSIWVDGQARYWLWAAGLAIDLWATLSMSARRFQENLDARRDLAKQRAGRRSRRDDGRFDFHVTHLDPAHLGERLGLFTIIVLGESVAQLVAVGSGAGWDHTLRALALAGFLLLVSIWQLSLVHGYGGVPNLREAAVEPRLVLLLHCVTNGALTALAAGLGASMEHRHGELPDNIRWVLSASFATYVVIATVAAMASRHLAAAPVRWGGLVVHLLPPLALALAIGFFGAALPVVAVAWLLVAAAVWGLLGYVEWLRPRGAQPA</sequence>
<dbReference type="PANTHER" id="PTHR36840:SF1">
    <property type="entry name" value="BLL5714 PROTEIN"/>
    <property type="match status" value="1"/>
</dbReference>
<keyword evidence="1" id="KW-0472">Membrane</keyword>
<keyword evidence="3" id="KW-1185">Reference proteome</keyword>
<feature type="transmembrane region" description="Helical" evidence="1">
    <location>
        <begin position="159"/>
        <end position="178"/>
    </location>
</feature>
<dbReference type="AlphaFoldDB" id="A0A6G4TVF7"/>
<name>A0A6G4TVF7_9ACTN</name>
<comment type="caution">
    <text evidence="2">The sequence shown here is derived from an EMBL/GenBank/DDBJ whole genome shotgun (WGS) entry which is preliminary data.</text>
</comment>
<feature type="transmembrane region" description="Helical" evidence="1">
    <location>
        <begin position="323"/>
        <end position="343"/>
    </location>
</feature>
<feature type="transmembrane region" description="Helical" evidence="1">
    <location>
        <begin position="51"/>
        <end position="71"/>
    </location>
</feature>
<feature type="transmembrane region" description="Helical" evidence="1">
    <location>
        <begin position="223"/>
        <end position="247"/>
    </location>
</feature>
<evidence type="ECO:0000313" key="3">
    <source>
        <dbReference type="Proteomes" id="UP000481583"/>
    </source>
</evidence>
<dbReference type="PANTHER" id="PTHR36840">
    <property type="entry name" value="BLL5714 PROTEIN"/>
    <property type="match status" value="1"/>
</dbReference>
<dbReference type="InterPro" id="IPR010640">
    <property type="entry name" value="Low_temperature_requirement_A"/>
</dbReference>
<accession>A0A6G4TVF7</accession>
<evidence type="ECO:0000313" key="2">
    <source>
        <dbReference type="EMBL" id="NGN63098.1"/>
    </source>
</evidence>
<dbReference type="EMBL" id="JAAKZV010000009">
    <property type="protein sequence ID" value="NGN63098.1"/>
    <property type="molecule type" value="Genomic_DNA"/>
</dbReference>
<dbReference type="Proteomes" id="UP000481583">
    <property type="component" value="Unassembled WGS sequence"/>
</dbReference>
<feature type="transmembrane region" description="Helical" evidence="1">
    <location>
        <begin position="355"/>
        <end position="375"/>
    </location>
</feature>
<feature type="transmembrane region" description="Helical" evidence="1">
    <location>
        <begin position="289"/>
        <end position="311"/>
    </location>
</feature>
<feature type="transmembrane region" description="Helical" evidence="1">
    <location>
        <begin position="21"/>
        <end position="39"/>
    </location>
</feature>
<dbReference type="Pfam" id="PF06772">
    <property type="entry name" value="LtrA"/>
    <property type="match status" value="1"/>
</dbReference>
<keyword evidence="1" id="KW-0812">Transmembrane</keyword>
<feature type="transmembrane region" description="Helical" evidence="1">
    <location>
        <begin position="253"/>
        <end position="277"/>
    </location>
</feature>